<sequence>MANITSAGYTGIAYYSDSGCQQAVGAALSLNSTTAADLNTDGCATTSTASCSANSATDSATVALGAYQRSLCAESDVGTVGAALFKGSTYVAVAAWRSCPSSATSSLSAAASAANTQTAQTTQTVTAKTQQVTLASLSSSDVERVTLLPLNTCVSGARTTTTTVYSLRQTDATLLATTYAAPDACTANINASATTPLTNQTSSICSASTISATVVNPQSAILTVHYSSSDCTTPLSLDFSLALTPCTSSDQCSYSQSVGYIQSTCPSEFSMATLKTYLTTASTTFPPSYTTFALILAFFDEACESPASTQVNFLNQCVPLKSVDIAPSGNAVLSKQFSLKNDTLVQSLFTDSQCLVFDSVVNIGVPDGSCVAGREVFVVQAANSASTHNSSNSSIDNNLNTTTRLIIGILAPVAIILLGFAVFLMCFRRKKIMKKSCSGSGGNGSAFGSIIGWSLAGNRTDLRVDDTNAQQSSQTWVSDMPELALNDHVLMEVRGGIIAENPYSKGLSEMRDDSL</sequence>
<evidence type="ECO:0000256" key="1">
    <source>
        <dbReference type="SAM" id="Phobius"/>
    </source>
</evidence>
<evidence type="ECO:0000313" key="3">
    <source>
        <dbReference type="Proteomes" id="UP001211907"/>
    </source>
</evidence>
<comment type="caution">
    <text evidence="2">The sequence shown here is derived from an EMBL/GenBank/DDBJ whole genome shotgun (WGS) entry which is preliminary data.</text>
</comment>
<name>A0AAD5SV86_9FUNG</name>
<gene>
    <name evidence="2" type="ORF">HK100_002838</name>
</gene>
<keyword evidence="1" id="KW-1133">Transmembrane helix</keyword>
<keyword evidence="3" id="KW-1185">Reference proteome</keyword>
<feature type="transmembrane region" description="Helical" evidence="1">
    <location>
        <begin position="405"/>
        <end position="427"/>
    </location>
</feature>
<protein>
    <submittedName>
        <fullName evidence="2">Uncharacterized protein</fullName>
    </submittedName>
</protein>
<dbReference type="Proteomes" id="UP001211907">
    <property type="component" value="Unassembled WGS sequence"/>
</dbReference>
<keyword evidence="1" id="KW-0812">Transmembrane</keyword>
<accession>A0AAD5SV86</accession>
<organism evidence="2 3">
    <name type="scientific">Physocladia obscura</name>
    <dbReference type="NCBI Taxonomy" id="109957"/>
    <lineage>
        <taxon>Eukaryota</taxon>
        <taxon>Fungi</taxon>
        <taxon>Fungi incertae sedis</taxon>
        <taxon>Chytridiomycota</taxon>
        <taxon>Chytridiomycota incertae sedis</taxon>
        <taxon>Chytridiomycetes</taxon>
        <taxon>Chytridiales</taxon>
        <taxon>Chytriomycetaceae</taxon>
        <taxon>Physocladia</taxon>
    </lineage>
</organism>
<reference evidence="2" key="1">
    <citation type="submission" date="2020-05" db="EMBL/GenBank/DDBJ databases">
        <title>Phylogenomic resolution of chytrid fungi.</title>
        <authorList>
            <person name="Stajich J.E."/>
            <person name="Amses K."/>
            <person name="Simmons R."/>
            <person name="Seto K."/>
            <person name="Myers J."/>
            <person name="Bonds A."/>
            <person name="Quandt C.A."/>
            <person name="Barry K."/>
            <person name="Liu P."/>
            <person name="Grigoriev I."/>
            <person name="Longcore J.E."/>
            <person name="James T.Y."/>
        </authorList>
    </citation>
    <scope>NUCLEOTIDE SEQUENCE</scope>
    <source>
        <strain evidence="2">JEL0513</strain>
    </source>
</reference>
<evidence type="ECO:0000313" key="2">
    <source>
        <dbReference type="EMBL" id="KAJ3111014.1"/>
    </source>
</evidence>
<keyword evidence="1" id="KW-0472">Membrane</keyword>
<proteinExistence type="predicted"/>
<dbReference type="EMBL" id="JADGJH010001675">
    <property type="protein sequence ID" value="KAJ3111014.1"/>
    <property type="molecule type" value="Genomic_DNA"/>
</dbReference>
<dbReference type="AlphaFoldDB" id="A0AAD5SV86"/>